<accession>A0A372GDZ0</accession>
<organism evidence="2 3">
    <name type="scientific">Actinomadura spongiicola</name>
    <dbReference type="NCBI Taxonomy" id="2303421"/>
    <lineage>
        <taxon>Bacteria</taxon>
        <taxon>Bacillati</taxon>
        <taxon>Actinomycetota</taxon>
        <taxon>Actinomycetes</taxon>
        <taxon>Streptosporangiales</taxon>
        <taxon>Thermomonosporaceae</taxon>
        <taxon>Actinomadura</taxon>
    </lineage>
</organism>
<evidence type="ECO:0000313" key="2">
    <source>
        <dbReference type="EMBL" id="RFS83550.1"/>
    </source>
</evidence>
<feature type="region of interest" description="Disordered" evidence="1">
    <location>
        <begin position="48"/>
        <end position="67"/>
    </location>
</feature>
<sequence length="67" mass="7454">MRVVGRRRVHLREDGFVCDVMESATLVTPRGVRLDVDDVADAEVMGASRKARTSLSEDGVTMPEDHR</sequence>
<evidence type="ECO:0000313" key="3">
    <source>
        <dbReference type="Proteomes" id="UP000262882"/>
    </source>
</evidence>
<comment type="caution">
    <text evidence="2">The sequence shown here is derived from an EMBL/GenBank/DDBJ whole genome shotgun (WGS) entry which is preliminary data.</text>
</comment>
<evidence type="ECO:0000256" key="1">
    <source>
        <dbReference type="SAM" id="MobiDB-lite"/>
    </source>
</evidence>
<dbReference type="Proteomes" id="UP000262882">
    <property type="component" value="Unassembled WGS sequence"/>
</dbReference>
<name>A0A372GDZ0_9ACTN</name>
<proteinExistence type="predicted"/>
<protein>
    <submittedName>
        <fullName evidence="2">Uncharacterized protein</fullName>
    </submittedName>
</protein>
<dbReference type="AlphaFoldDB" id="A0A372GDZ0"/>
<keyword evidence="3" id="KW-1185">Reference proteome</keyword>
<gene>
    <name evidence="2" type="ORF">D0T12_21175</name>
</gene>
<reference evidence="2 3" key="1">
    <citation type="submission" date="2018-08" db="EMBL/GenBank/DDBJ databases">
        <title>Actinomadura spongicola sp. nov., isolated from marine sponge Leucetta chagosensis.</title>
        <authorList>
            <person name="Li L."/>
            <person name="Lin H.W."/>
        </authorList>
    </citation>
    <scope>NUCLEOTIDE SEQUENCE [LARGE SCALE GENOMIC DNA]</scope>
    <source>
        <strain evidence="2 3">LHW52907</strain>
    </source>
</reference>
<dbReference type="EMBL" id="QVNQ01000006">
    <property type="protein sequence ID" value="RFS83550.1"/>
    <property type="molecule type" value="Genomic_DNA"/>
</dbReference>